<organism evidence="1 2">
    <name type="scientific">Pantoea brenneri</name>
    <dbReference type="NCBI Taxonomy" id="472694"/>
    <lineage>
        <taxon>Bacteria</taxon>
        <taxon>Pseudomonadati</taxon>
        <taxon>Pseudomonadota</taxon>
        <taxon>Gammaproteobacteria</taxon>
        <taxon>Enterobacterales</taxon>
        <taxon>Erwiniaceae</taxon>
        <taxon>Pantoea</taxon>
    </lineage>
</organism>
<sequence length="257" mass="30060">MKFYKYVTQEVAKIIIRDGTLKFTSPINFNDPFDYHPAVLETGFKKFAKRLNTELGQGIKRYKTNHRESLKHLQSLRSERFREIYTGEMSVSCFSESPYILPMWAHYADNHKGCVIEFEFNSDDYSSNDILLLTGKLSYIILVPFQVNYSPNRPPLYDNQGRTDTETTGFYASLTKSKEWEYEKELRVIIKKPEGVYSFERNQMTGIYVGMKVSSSDKKEISRLVDSSNNYTGTKIKKHDIVMAYDKFELTKIPFRM</sequence>
<name>A0ABU9MIP3_9GAMM</name>
<proteinExistence type="predicted"/>
<reference evidence="1 2" key="1">
    <citation type="submission" date="2024-04" db="EMBL/GenBank/DDBJ databases">
        <authorList>
            <person name="Suleimanova A.D."/>
            <person name="Pudova D.S."/>
            <person name="Shagimardanova E.I."/>
            <person name="Sharipova M.R."/>
        </authorList>
    </citation>
    <scope>NUCLEOTIDE SEQUENCE [LARGE SCALE GENOMIC DNA]</scope>
    <source>
        <strain evidence="1 2">3.1</strain>
    </source>
</reference>
<gene>
    <name evidence="1" type="ORF">AABB92_08805</name>
</gene>
<comment type="caution">
    <text evidence="1">The sequence shown here is derived from an EMBL/GenBank/DDBJ whole genome shotgun (WGS) entry which is preliminary data.</text>
</comment>
<dbReference type="Proteomes" id="UP001468095">
    <property type="component" value="Unassembled WGS sequence"/>
</dbReference>
<dbReference type="InterPro" id="IPR021352">
    <property type="entry name" value="DUF2971"/>
</dbReference>
<dbReference type="RefSeq" id="WP_072050991.1">
    <property type="nucleotide sequence ID" value="NZ_JBCGBG010000001.1"/>
</dbReference>
<keyword evidence="2" id="KW-1185">Reference proteome</keyword>
<protein>
    <submittedName>
        <fullName evidence="1">DUF2971 domain-containing protein</fullName>
    </submittedName>
</protein>
<evidence type="ECO:0000313" key="1">
    <source>
        <dbReference type="EMBL" id="MEL7695762.1"/>
    </source>
</evidence>
<dbReference type="EMBL" id="JBCGBG010000001">
    <property type="protein sequence ID" value="MEL7695762.1"/>
    <property type="molecule type" value="Genomic_DNA"/>
</dbReference>
<accession>A0ABU9MIP3</accession>
<evidence type="ECO:0000313" key="2">
    <source>
        <dbReference type="Proteomes" id="UP001468095"/>
    </source>
</evidence>
<dbReference type="Pfam" id="PF11185">
    <property type="entry name" value="DUF2971"/>
    <property type="match status" value="1"/>
</dbReference>